<feature type="transmembrane region" description="Helical" evidence="2">
    <location>
        <begin position="151"/>
        <end position="170"/>
    </location>
</feature>
<proteinExistence type="predicted"/>
<reference evidence="3 4" key="1">
    <citation type="submission" date="2015-05" db="EMBL/GenBank/DDBJ databases">
        <title>Distinctive expansion of gene families associated with plant cell wall degradation and secondary metabolism in the genomes of grapevine trunk pathogens.</title>
        <authorList>
            <person name="Lawrence D.P."/>
            <person name="Travadon R."/>
            <person name="Rolshausen P.E."/>
            <person name="Baumgartner K."/>
        </authorList>
    </citation>
    <scope>NUCLEOTIDE SEQUENCE [LARGE SCALE GENOMIC DNA]</scope>
    <source>
        <strain evidence="3">DA912</strain>
    </source>
</reference>
<dbReference type="OrthoDB" id="188035at2759"/>
<dbReference type="Proteomes" id="UP000034680">
    <property type="component" value="Unassembled WGS sequence"/>
</dbReference>
<feature type="transmembrane region" description="Helical" evidence="2">
    <location>
        <begin position="394"/>
        <end position="416"/>
    </location>
</feature>
<feature type="transmembrane region" description="Helical" evidence="2">
    <location>
        <begin position="255"/>
        <end position="277"/>
    </location>
</feature>
<protein>
    <submittedName>
        <fullName evidence="3">Putative sodium bile acid symporter family protein</fullName>
    </submittedName>
</protein>
<name>A0A0G2FXL2_9PEZI</name>
<feature type="transmembrane region" description="Helical" evidence="2">
    <location>
        <begin position="182"/>
        <end position="205"/>
    </location>
</feature>
<keyword evidence="2" id="KW-1133">Transmembrane helix</keyword>
<dbReference type="AlphaFoldDB" id="A0A0G2FXL2"/>
<comment type="caution">
    <text evidence="3">The sequence shown here is derived from an EMBL/GenBank/DDBJ whole genome shotgun (WGS) entry which is preliminary data.</text>
</comment>
<dbReference type="GO" id="GO:0005886">
    <property type="term" value="C:plasma membrane"/>
    <property type="evidence" value="ECO:0007669"/>
    <property type="project" value="TreeGrafter"/>
</dbReference>
<dbReference type="InterPro" id="IPR016833">
    <property type="entry name" value="Put_Na-Bile_cotransptr"/>
</dbReference>
<evidence type="ECO:0000313" key="3">
    <source>
        <dbReference type="EMBL" id="KKY38649.1"/>
    </source>
</evidence>
<feature type="transmembrane region" description="Helical" evidence="2">
    <location>
        <begin position="356"/>
        <end position="379"/>
    </location>
</feature>
<keyword evidence="2" id="KW-0812">Transmembrane</keyword>
<evidence type="ECO:0000256" key="2">
    <source>
        <dbReference type="SAM" id="Phobius"/>
    </source>
</evidence>
<feature type="transmembrane region" description="Helical" evidence="2">
    <location>
        <begin position="225"/>
        <end position="243"/>
    </location>
</feature>
<feature type="transmembrane region" description="Helical" evidence="2">
    <location>
        <begin position="84"/>
        <end position="103"/>
    </location>
</feature>
<accession>A0A0G2FXL2</accession>
<feature type="compositionally biased region" description="Gly residues" evidence="1">
    <location>
        <begin position="451"/>
        <end position="461"/>
    </location>
</feature>
<dbReference type="STRING" id="1214573.A0A0G2FXL2"/>
<dbReference type="PANTHER" id="PTHR18640">
    <property type="entry name" value="SOLUTE CARRIER FAMILY 10 MEMBER 7"/>
    <property type="match status" value="1"/>
</dbReference>
<keyword evidence="4" id="KW-1185">Reference proteome</keyword>
<dbReference type="InterPro" id="IPR038770">
    <property type="entry name" value="Na+/solute_symporter_sf"/>
</dbReference>
<dbReference type="EMBL" id="LCUC01000052">
    <property type="protein sequence ID" value="KKY38649.1"/>
    <property type="molecule type" value="Genomic_DNA"/>
</dbReference>
<evidence type="ECO:0000256" key="1">
    <source>
        <dbReference type="SAM" id="MobiDB-lite"/>
    </source>
</evidence>
<feature type="transmembrane region" description="Helical" evidence="2">
    <location>
        <begin position="46"/>
        <end position="69"/>
    </location>
</feature>
<dbReference type="PANTHER" id="PTHR18640:SF5">
    <property type="entry name" value="SODIUM_BILE ACID COTRANSPORTER 7"/>
    <property type="match status" value="1"/>
</dbReference>
<feature type="transmembrane region" description="Helical" evidence="2">
    <location>
        <begin position="297"/>
        <end position="319"/>
    </location>
</feature>
<organism evidence="3 4">
    <name type="scientific">Diaporthe ampelina</name>
    <dbReference type="NCBI Taxonomy" id="1214573"/>
    <lineage>
        <taxon>Eukaryota</taxon>
        <taxon>Fungi</taxon>
        <taxon>Dikarya</taxon>
        <taxon>Ascomycota</taxon>
        <taxon>Pezizomycotina</taxon>
        <taxon>Sordariomycetes</taxon>
        <taxon>Sordariomycetidae</taxon>
        <taxon>Diaporthales</taxon>
        <taxon>Diaporthaceae</taxon>
        <taxon>Diaporthe</taxon>
    </lineage>
</organism>
<dbReference type="Pfam" id="PF13593">
    <property type="entry name" value="SBF_like"/>
    <property type="match status" value="1"/>
</dbReference>
<keyword evidence="2" id="KW-0472">Membrane</keyword>
<sequence length="480" mass="52177">MVVTKGLAGPPGRGVQAKARVQAPSEGDRASAKTQRKGCLEFISKLLKFIAEQWLIIGFGLACLFGYLWPEVASKGGTIRSEYSVLYGSVAIIFLVSGLQLSPEKLRMNLFNWRLHILTQGISFILIPLIWLALMWIIIAANGTKHIEPAILVGMLVLSCLPTTIASNVVMTRNAGGDDAAAIVEVVIGNVFGSFLCPGLIYIFIPTPGEFRDWAPSDASGIPEMYRHVAMQLGLSVLVPIALGQTLRVFFKERVLWALDTFCLAKVSTFFLCTLVWSTFSNAFATGAIQGLPTQSILFNVFMNVGLYALFTGVCFVAARPPHRLVVAFETRAAQRYVPRWVRRVVAPKQMSKEQAVAVCFCGAAKTTSVGIPLVTAMWHSKGAETQATLSIPVLLYTMEQVFLAQVLVYVFRWYLRRGEAHKESMDMEALRARVGRGVEDVDGAGDERAGGGAGGAGGTRFTGDGAARRARGFDEVSLD</sequence>
<reference evidence="3 4" key="2">
    <citation type="submission" date="2015-05" db="EMBL/GenBank/DDBJ databases">
        <authorList>
            <person name="Morales-Cruz A."/>
            <person name="Amrine K.C."/>
            <person name="Cantu D."/>
        </authorList>
    </citation>
    <scope>NUCLEOTIDE SEQUENCE [LARGE SCALE GENOMIC DNA]</scope>
    <source>
        <strain evidence="3">DA912</strain>
    </source>
</reference>
<evidence type="ECO:0000313" key="4">
    <source>
        <dbReference type="Proteomes" id="UP000034680"/>
    </source>
</evidence>
<feature type="region of interest" description="Disordered" evidence="1">
    <location>
        <begin position="1"/>
        <end position="30"/>
    </location>
</feature>
<gene>
    <name evidence="3" type="ORF">UCDDA912_g01342</name>
</gene>
<dbReference type="Gene3D" id="1.20.1530.20">
    <property type="match status" value="1"/>
</dbReference>
<feature type="transmembrane region" description="Helical" evidence="2">
    <location>
        <begin position="115"/>
        <end position="139"/>
    </location>
</feature>
<feature type="region of interest" description="Disordered" evidence="1">
    <location>
        <begin position="442"/>
        <end position="467"/>
    </location>
</feature>